<gene>
    <name evidence="1" type="ORF">LCGC14_1703630</name>
</gene>
<dbReference type="AlphaFoldDB" id="A0A0F9I4T1"/>
<accession>A0A0F9I4T1</accession>
<organism evidence="1">
    <name type="scientific">marine sediment metagenome</name>
    <dbReference type="NCBI Taxonomy" id="412755"/>
    <lineage>
        <taxon>unclassified sequences</taxon>
        <taxon>metagenomes</taxon>
        <taxon>ecological metagenomes</taxon>
    </lineage>
</organism>
<comment type="caution">
    <text evidence="1">The sequence shown here is derived from an EMBL/GenBank/DDBJ whole genome shotgun (WGS) entry which is preliminary data.</text>
</comment>
<evidence type="ECO:0000313" key="1">
    <source>
        <dbReference type="EMBL" id="KKM14684.1"/>
    </source>
</evidence>
<dbReference type="EMBL" id="LAZR01015089">
    <property type="protein sequence ID" value="KKM14684.1"/>
    <property type="molecule type" value="Genomic_DNA"/>
</dbReference>
<proteinExistence type="predicted"/>
<protein>
    <submittedName>
        <fullName evidence="1">Uncharacterized protein</fullName>
    </submittedName>
</protein>
<reference evidence="1" key="1">
    <citation type="journal article" date="2015" name="Nature">
        <title>Complex archaea that bridge the gap between prokaryotes and eukaryotes.</title>
        <authorList>
            <person name="Spang A."/>
            <person name="Saw J.H."/>
            <person name="Jorgensen S.L."/>
            <person name="Zaremba-Niedzwiedzka K."/>
            <person name="Martijn J."/>
            <person name="Lind A.E."/>
            <person name="van Eijk R."/>
            <person name="Schleper C."/>
            <person name="Guy L."/>
            <person name="Ettema T.J."/>
        </authorList>
    </citation>
    <scope>NUCLEOTIDE SEQUENCE</scope>
</reference>
<name>A0A0F9I4T1_9ZZZZ</name>
<sequence length="59" mass="6957">MNEHDYETIYEPGLTEKSKGLGITGMEVRRCKKCRYENPYFYTNNGEGFLFKDEPCKQP</sequence>